<name>E7C815_9BACT</name>
<feature type="chain" id="PRO_5003216177" evidence="1">
    <location>
        <begin position="22"/>
        <end position="78"/>
    </location>
</feature>
<sequence length="78" mass="7953">MIKSITMSIAGLLMFSSVAGAGSCPMKISAIDDALLKGTAKNVAQVKKLRDEGEAAHKAGQHGKSVSLLLQAMKAGGI</sequence>
<evidence type="ECO:0000256" key="1">
    <source>
        <dbReference type="SAM" id="SignalP"/>
    </source>
</evidence>
<dbReference type="AlphaFoldDB" id="E7C815"/>
<protein>
    <submittedName>
        <fullName evidence="2">Uncharacterized protein</fullName>
    </submittedName>
</protein>
<feature type="signal peptide" evidence="1">
    <location>
        <begin position="1"/>
        <end position="21"/>
    </location>
</feature>
<proteinExistence type="predicted"/>
<dbReference type="PROSITE" id="PS51257">
    <property type="entry name" value="PROKAR_LIPOPROTEIN"/>
    <property type="match status" value="1"/>
</dbReference>
<reference evidence="2" key="1">
    <citation type="submission" date="2010-01" db="EMBL/GenBank/DDBJ databases">
        <title>Genome fragments of uncultured bacteria from the North Pacific subtropical Gyre.</title>
        <authorList>
            <person name="Pham V.D."/>
            <person name="Delong E.F."/>
        </authorList>
    </citation>
    <scope>NUCLEOTIDE SEQUENCE</scope>
</reference>
<keyword evidence="1" id="KW-0732">Signal</keyword>
<dbReference type="EMBL" id="GU568018">
    <property type="protein sequence ID" value="ADI23590.1"/>
    <property type="molecule type" value="Genomic_DNA"/>
</dbReference>
<accession>E7C815</accession>
<evidence type="ECO:0000313" key="2">
    <source>
        <dbReference type="EMBL" id="ADI23590.1"/>
    </source>
</evidence>
<organism evidence="2">
    <name type="scientific">uncultured nuHF2 cluster bacterium HF0770_42C12</name>
    <dbReference type="NCBI Taxonomy" id="723593"/>
    <lineage>
        <taxon>Bacteria</taxon>
        <taxon>environmental samples</taxon>
    </lineage>
</organism>